<protein>
    <recommendedName>
        <fullName evidence="2">histidine kinase</fullName>
        <ecNumber evidence="2">2.7.13.3</ecNumber>
    </recommendedName>
</protein>
<organism evidence="11 12">
    <name type="scientific">Labrys wisconsinensis</name>
    <dbReference type="NCBI Taxonomy" id="425677"/>
    <lineage>
        <taxon>Bacteria</taxon>
        <taxon>Pseudomonadati</taxon>
        <taxon>Pseudomonadota</taxon>
        <taxon>Alphaproteobacteria</taxon>
        <taxon>Hyphomicrobiales</taxon>
        <taxon>Xanthobacteraceae</taxon>
        <taxon>Labrys</taxon>
    </lineage>
</organism>
<reference evidence="11 12" key="1">
    <citation type="submission" date="2023-07" db="EMBL/GenBank/DDBJ databases">
        <title>Genomic Encyclopedia of Type Strains, Phase IV (KMG-IV): sequencing the most valuable type-strain genomes for metagenomic binning, comparative biology and taxonomic classification.</title>
        <authorList>
            <person name="Goeker M."/>
        </authorList>
    </citation>
    <scope>NUCLEOTIDE SEQUENCE [LARGE SCALE GENOMIC DNA]</scope>
    <source>
        <strain evidence="11 12">DSM 19619</strain>
    </source>
</reference>
<keyword evidence="6 11" id="KW-0418">Kinase</keyword>
<dbReference type="SMART" id="SM00387">
    <property type="entry name" value="HATPase_c"/>
    <property type="match status" value="1"/>
</dbReference>
<dbReference type="InterPro" id="IPR036890">
    <property type="entry name" value="HATPase_C_sf"/>
</dbReference>
<evidence type="ECO:0000313" key="11">
    <source>
        <dbReference type="EMBL" id="MDQ0468118.1"/>
    </source>
</evidence>
<dbReference type="EC" id="2.7.13.3" evidence="2"/>
<evidence type="ECO:0000313" key="12">
    <source>
        <dbReference type="Proteomes" id="UP001242480"/>
    </source>
</evidence>
<evidence type="ECO:0000256" key="3">
    <source>
        <dbReference type="ARBA" id="ARBA00022553"/>
    </source>
</evidence>
<keyword evidence="9" id="KW-0472">Membrane</keyword>
<keyword evidence="12" id="KW-1185">Reference proteome</keyword>
<gene>
    <name evidence="11" type="ORF">QO011_001113</name>
</gene>
<dbReference type="Pfam" id="PF02518">
    <property type="entry name" value="HATPase_c"/>
    <property type="match status" value="1"/>
</dbReference>
<dbReference type="InterPro" id="IPR003661">
    <property type="entry name" value="HisK_dim/P_dom"/>
</dbReference>
<feature type="transmembrane region" description="Helical" evidence="9">
    <location>
        <begin position="12"/>
        <end position="29"/>
    </location>
</feature>
<feature type="transmembrane region" description="Helical" evidence="9">
    <location>
        <begin position="58"/>
        <end position="77"/>
    </location>
</feature>
<dbReference type="EMBL" id="JAUSVX010000001">
    <property type="protein sequence ID" value="MDQ0468118.1"/>
    <property type="molecule type" value="Genomic_DNA"/>
</dbReference>
<evidence type="ECO:0000256" key="5">
    <source>
        <dbReference type="ARBA" id="ARBA00022741"/>
    </source>
</evidence>
<keyword evidence="4" id="KW-0808">Transferase</keyword>
<dbReference type="PANTHER" id="PTHR43065">
    <property type="entry name" value="SENSOR HISTIDINE KINASE"/>
    <property type="match status" value="1"/>
</dbReference>
<sequence length="352" mass="36686">MRRQPVEALAEAPLLWAGMAALAAAIFAVDTLTDIDIAVAVLYVAVVLISVRTGRAGAVTLVGGSCGGLTILSFFLSRHGAPTTGLANCAISLLAIGITTTLAIRIGAAAEATRQAEARLAHMARVTTMGELAASIAHEVSQPLAAIAAHGSAAQRWLAAAPPNRDEARHALERVVADAGRAGEVIARLRRLVMRRPPSHDPVDLGEVIAETVTIVRSEVRRHHAVLRTEVDAGLPPVIGDRIQLQQVVLNLLVNAVEAIGAAEGEPRELQVAAATDGRTVTVSVRDCGIGVPPAALDRMFEAFYTTKPTGMGMGLAISRSIVEAHGGTVYVAPNLPRGAVFGFVLPLRPEG</sequence>
<dbReference type="InterPro" id="IPR003594">
    <property type="entry name" value="HATPase_dom"/>
</dbReference>
<name>A0ABU0J3X8_9HYPH</name>
<keyword evidence="9" id="KW-1133">Transmembrane helix</keyword>
<comment type="caution">
    <text evidence="11">The sequence shown here is derived from an EMBL/GenBank/DDBJ whole genome shotgun (WGS) entry which is preliminary data.</text>
</comment>
<evidence type="ECO:0000256" key="1">
    <source>
        <dbReference type="ARBA" id="ARBA00000085"/>
    </source>
</evidence>
<dbReference type="SUPFAM" id="SSF55874">
    <property type="entry name" value="ATPase domain of HSP90 chaperone/DNA topoisomerase II/histidine kinase"/>
    <property type="match status" value="1"/>
</dbReference>
<dbReference type="Proteomes" id="UP001242480">
    <property type="component" value="Unassembled WGS sequence"/>
</dbReference>
<dbReference type="RefSeq" id="WP_307268742.1">
    <property type="nucleotide sequence ID" value="NZ_JAUSVX010000001.1"/>
</dbReference>
<keyword evidence="7" id="KW-0067">ATP-binding</keyword>
<dbReference type="Gene3D" id="1.10.287.130">
    <property type="match status" value="1"/>
</dbReference>
<dbReference type="Pfam" id="PF00512">
    <property type="entry name" value="HisKA"/>
    <property type="match status" value="1"/>
</dbReference>
<keyword evidence="8" id="KW-0902">Two-component regulatory system</keyword>
<dbReference type="InterPro" id="IPR004358">
    <property type="entry name" value="Sig_transdc_His_kin-like_C"/>
</dbReference>
<keyword evidence="3" id="KW-0597">Phosphoprotein</keyword>
<feature type="transmembrane region" description="Helical" evidence="9">
    <location>
        <begin position="35"/>
        <end position="51"/>
    </location>
</feature>
<evidence type="ECO:0000256" key="2">
    <source>
        <dbReference type="ARBA" id="ARBA00012438"/>
    </source>
</evidence>
<dbReference type="PANTHER" id="PTHR43065:SF10">
    <property type="entry name" value="PEROXIDE STRESS-ACTIVATED HISTIDINE KINASE MAK3"/>
    <property type="match status" value="1"/>
</dbReference>
<dbReference type="InterPro" id="IPR036097">
    <property type="entry name" value="HisK_dim/P_sf"/>
</dbReference>
<accession>A0ABU0J3X8</accession>
<feature type="domain" description="Histidine kinase" evidence="10">
    <location>
        <begin position="135"/>
        <end position="350"/>
    </location>
</feature>
<dbReference type="PRINTS" id="PR00344">
    <property type="entry name" value="BCTRLSENSOR"/>
</dbReference>
<dbReference type="Gene3D" id="3.30.565.10">
    <property type="entry name" value="Histidine kinase-like ATPase, C-terminal domain"/>
    <property type="match status" value="1"/>
</dbReference>
<keyword evidence="5" id="KW-0547">Nucleotide-binding</keyword>
<evidence type="ECO:0000256" key="6">
    <source>
        <dbReference type="ARBA" id="ARBA00022777"/>
    </source>
</evidence>
<comment type="catalytic activity">
    <reaction evidence="1">
        <text>ATP + protein L-histidine = ADP + protein N-phospho-L-histidine.</text>
        <dbReference type="EC" id="2.7.13.3"/>
    </reaction>
</comment>
<feature type="transmembrane region" description="Helical" evidence="9">
    <location>
        <begin position="83"/>
        <end position="104"/>
    </location>
</feature>
<evidence type="ECO:0000256" key="8">
    <source>
        <dbReference type="ARBA" id="ARBA00023012"/>
    </source>
</evidence>
<dbReference type="PROSITE" id="PS50109">
    <property type="entry name" value="HIS_KIN"/>
    <property type="match status" value="1"/>
</dbReference>
<evidence type="ECO:0000256" key="4">
    <source>
        <dbReference type="ARBA" id="ARBA00022679"/>
    </source>
</evidence>
<evidence type="ECO:0000259" key="10">
    <source>
        <dbReference type="PROSITE" id="PS50109"/>
    </source>
</evidence>
<dbReference type="SMART" id="SM00388">
    <property type="entry name" value="HisKA"/>
    <property type="match status" value="1"/>
</dbReference>
<proteinExistence type="predicted"/>
<evidence type="ECO:0000256" key="7">
    <source>
        <dbReference type="ARBA" id="ARBA00022840"/>
    </source>
</evidence>
<dbReference type="SUPFAM" id="SSF47384">
    <property type="entry name" value="Homodimeric domain of signal transducing histidine kinase"/>
    <property type="match status" value="1"/>
</dbReference>
<dbReference type="InterPro" id="IPR005467">
    <property type="entry name" value="His_kinase_dom"/>
</dbReference>
<dbReference type="GO" id="GO:0016301">
    <property type="term" value="F:kinase activity"/>
    <property type="evidence" value="ECO:0007669"/>
    <property type="project" value="UniProtKB-KW"/>
</dbReference>
<evidence type="ECO:0000256" key="9">
    <source>
        <dbReference type="SAM" id="Phobius"/>
    </source>
</evidence>
<keyword evidence="9" id="KW-0812">Transmembrane</keyword>